<sequence length="78" mass="9044">MTTRSATEAMHIITNSGEVFNMLITQQQNNTWIATVIYEMNCALQHESIYQNDRDTAFQVAYDFIKNNIDRFAIIQPV</sequence>
<accession>A0A1H8IQV4</accession>
<evidence type="ECO:0000313" key="2">
    <source>
        <dbReference type="Proteomes" id="UP000199459"/>
    </source>
</evidence>
<dbReference type="AlphaFoldDB" id="A0A1H8IQV4"/>
<organism evidence="1 2">
    <name type="scientific">Nitrosomonas marina</name>
    <dbReference type="NCBI Taxonomy" id="917"/>
    <lineage>
        <taxon>Bacteria</taxon>
        <taxon>Pseudomonadati</taxon>
        <taxon>Pseudomonadota</taxon>
        <taxon>Betaproteobacteria</taxon>
        <taxon>Nitrosomonadales</taxon>
        <taxon>Nitrosomonadaceae</taxon>
        <taxon>Nitrosomonas</taxon>
    </lineage>
</organism>
<dbReference type="EMBL" id="FOCP01000039">
    <property type="protein sequence ID" value="SEN70954.1"/>
    <property type="molecule type" value="Genomic_DNA"/>
</dbReference>
<reference evidence="1 2" key="1">
    <citation type="submission" date="2016-10" db="EMBL/GenBank/DDBJ databases">
        <authorList>
            <person name="de Groot N.N."/>
        </authorList>
    </citation>
    <scope>NUCLEOTIDE SEQUENCE [LARGE SCALE GENOMIC DNA]</scope>
    <source>
        <strain evidence="1 2">Nm22</strain>
    </source>
</reference>
<gene>
    <name evidence="1" type="ORF">SAMN05216325_1394</name>
</gene>
<proteinExistence type="predicted"/>
<dbReference type="Proteomes" id="UP000199459">
    <property type="component" value="Unassembled WGS sequence"/>
</dbReference>
<evidence type="ECO:0000313" key="1">
    <source>
        <dbReference type="EMBL" id="SEN70954.1"/>
    </source>
</evidence>
<name>A0A1H8IQV4_9PROT</name>
<dbReference type="OrthoDB" id="9255983at2"/>
<protein>
    <submittedName>
        <fullName evidence="1">Uncharacterized protein</fullName>
    </submittedName>
</protein>
<dbReference type="RefSeq" id="WP_143056976.1">
    <property type="nucleotide sequence ID" value="NZ_FOCP01000039.1"/>
</dbReference>